<dbReference type="PANTHER" id="PTHR30154:SF34">
    <property type="entry name" value="TRANSCRIPTIONAL REGULATOR AZLB"/>
    <property type="match status" value="1"/>
</dbReference>
<dbReference type="InterPro" id="IPR011991">
    <property type="entry name" value="ArsR-like_HTH"/>
</dbReference>
<name>A0ABQ3LWL2_9PSEU</name>
<feature type="domain" description="HTH asnC-type" evidence="4">
    <location>
        <begin position="6"/>
        <end position="67"/>
    </location>
</feature>
<comment type="caution">
    <text evidence="5">The sequence shown here is derived from an EMBL/GenBank/DDBJ whole genome shotgun (WGS) entry which is preliminary data.</text>
</comment>
<dbReference type="InterPro" id="IPR036390">
    <property type="entry name" value="WH_DNA-bd_sf"/>
</dbReference>
<dbReference type="CDD" id="cd00090">
    <property type="entry name" value="HTH_ARSR"/>
    <property type="match status" value="1"/>
</dbReference>
<dbReference type="InterPro" id="IPR011008">
    <property type="entry name" value="Dimeric_a/b-barrel"/>
</dbReference>
<proteinExistence type="predicted"/>
<evidence type="ECO:0000313" key="6">
    <source>
        <dbReference type="Proteomes" id="UP000605568"/>
    </source>
</evidence>
<dbReference type="Gene3D" id="3.30.70.920">
    <property type="match status" value="1"/>
</dbReference>
<protein>
    <submittedName>
        <fullName evidence="5">AsnC family transcriptional regulator</fullName>
    </submittedName>
</protein>
<dbReference type="Gene3D" id="1.10.10.10">
    <property type="entry name" value="Winged helix-like DNA-binding domain superfamily/Winged helix DNA-binding domain"/>
    <property type="match status" value="1"/>
</dbReference>
<evidence type="ECO:0000259" key="4">
    <source>
        <dbReference type="PROSITE" id="PS50956"/>
    </source>
</evidence>
<dbReference type="PROSITE" id="PS50956">
    <property type="entry name" value="HTH_ASNC_2"/>
    <property type="match status" value="1"/>
</dbReference>
<dbReference type="PRINTS" id="PR00033">
    <property type="entry name" value="HTHASNC"/>
</dbReference>
<dbReference type="InterPro" id="IPR019888">
    <property type="entry name" value="Tscrpt_reg_AsnC-like"/>
</dbReference>
<dbReference type="InterPro" id="IPR000485">
    <property type="entry name" value="AsnC-type_HTH_dom"/>
</dbReference>
<sequence>MHMDRFDAVDRAILRRLQIDGRVPNNELAEAVRLSPSACLRRVRALESAGVIAGYRAELDPAKAGLGLTVFLELKVNNHSAETAREVEETLLGIPAVVACHLVTGSADFFAEGVLPDLPSYEPLLLKHVLAIPTVVDVRSSFAIRTMRSRGPLPVDQLS</sequence>
<keyword evidence="1" id="KW-0805">Transcription regulation</keyword>
<dbReference type="Pfam" id="PF01037">
    <property type="entry name" value="AsnC_trans_reg"/>
    <property type="match status" value="1"/>
</dbReference>
<keyword evidence="6" id="KW-1185">Reference proteome</keyword>
<dbReference type="EMBL" id="BNAR01000001">
    <property type="protein sequence ID" value="GHH28135.1"/>
    <property type="molecule type" value="Genomic_DNA"/>
</dbReference>
<dbReference type="InterPro" id="IPR036388">
    <property type="entry name" value="WH-like_DNA-bd_sf"/>
</dbReference>
<gene>
    <name evidence="5" type="ORF">GCM10017774_01800</name>
</gene>
<dbReference type="InterPro" id="IPR019887">
    <property type="entry name" value="Tscrpt_reg_AsnC/Lrp_C"/>
</dbReference>
<dbReference type="Pfam" id="PF13404">
    <property type="entry name" value="HTH_AsnC-type"/>
    <property type="match status" value="1"/>
</dbReference>
<evidence type="ECO:0000256" key="2">
    <source>
        <dbReference type="ARBA" id="ARBA00023125"/>
    </source>
</evidence>
<evidence type="ECO:0000256" key="1">
    <source>
        <dbReference type="ARBA" id="ARBA00023015"/>
    </source>
</evidence>
<dbReference type="PANTHER" id="PTHR30154">
    <property type="entry name" value="LEUCINE-RESPONSIVE REGULATORY PROTEIN"/>
    <property type="match status" value="1"/>
</dbReference>
<reference evidence="6" key="1">
    <citation type="journal article" date="2019" name="Int. J. Syst. Evol. Microbiol.">
        <title>The Global Catalogue of Microorganisms (GCM) 10K type strain sequencing project: providing services to taxonomists for standard genome sequencing and annotation.</title>
        <authorList>
            <consortium name="The Broad Institute Genomics Platform"/>
            <consortium name="The Broad Institute Genome Sequencing Center for Infectious Disease"/>
            <person name="Wu L."/>
            <person name="Ma J."/>
        </authorList>
    </citation>
    <scope>NUCLEOTIDE SEQUENCE [LARGE SCALE GENOMIC DNA]</scope>
    <source>
        <strain evidence="6">CGMCC 4.7367</strain>
    </source>
</reference>
<organism evidence="5 6">
    <name type="scientific">Lentzea cavernae</name>
    <dbReference type="NCBI Taxonomy" id="2020703"/>
    <lineage>
        <taxon>Bacteria</taxon>
        <taxon>Bacillati</taxon>
        <taxon>Actinomycetota</taxon>
        <taxon>Actinomycetes</taxon>
        <taxon>Pseudonocardiales</taxon>
        <taxon>Pseudonocardiaceae</taxon>
        <taxon>Lentzea</taxon>
    </lineage>
</organism>
<keyword evidence="3" id="KW-0804">Transcription</keyword>
<keyword evidence="2" id="KW-0238">DNA-binding</keyword>
<accession>A0ABQ3LWL2</accession>
<dbReference type="SUPFAM" id="SSF46785">
    <property type="entry name" value="Winged helix' DNA-binding domain"/>
    <property type="match status" value="1"/>
</dbReference>
<dbReference type="SUPFAM" id="SSF54909">
    <property type="entry name" value="Dimeric alpha+beta barrel"/>
    <property type="match status" value="1"/>
</dbReference>
<evidence type="ECO:0000313" key="5">
    <source>
        <dbReference type="EMBL" id="GHH28135.1"/>
    </source>
</evidence>
<dbReference type="SMART" id="SM00344">
    <property type="entry name" value="HTH_ASNC"/>
    <property type="match status" value="1"/>
</dbReference>
<dbReference type="Proteomes" id="UP000605568">
    <property type="component" value="Unassembled WGS sequence"/>
</dbReference>
<evidence type="ECO:0000256" key="3">
    <source>
        <dbReference type="ARBA" id="ARBA00023163"/>
    </source>
</evidence>